<reference evidence="2 3" key="1">
    <citation type="journal article" date="2018" name="Int. J. Syst. Evol. Microbiol.">
        <title>Whole-genome-based revisit of Photorhabdus phylogeny: proposal for the elevation of most Photorhabdus subspecies to the species level and description of one novel species Photorhabdus bodei sp. nov., and one novel subspecies Photorhabdus laumondii subsp. clarkei subsp. nov.</title>
        <authorList>
            <person name="Machado R.A.R."/>
            <person name="Wuthrich D."/>
            <person name="Kuhnert P."/>
            <person name="Arce C.C.M."/>
            <person name="Thonen L."/>
            <person name="Ruiz C."/>
            <person name="Zhang X."/>
            <person name="Robert C.A.M."/>
            <person name="Karimi J."/>
            <person name="Kamali S."/>
            <person name="Ma J."/>
            <person name="Bruggmann R."/>
            <person name="Erb M."/>
        </authorList>
    </citation>
    <scope>NUCLEOTIDE SEQUENCE [LARGE SCALE GENOMIC DNA]</scope>
    <source>
        <strain evidence="2 3">BOJ-47</strain>
    </source>
</reference>
<organism evidence="2 3">
    <name type="scientific">Photorhabdus laumondii subsp. clarkei</name>
    <dbReference type="NCBI Taxonomy" id="2029685"/>
    <lineage>
        <taxon>Bacteria</taxon>
        <taxon>Pseudomonadati</taxon>
        <taxon>Pseudomonadota</taxon>
        <taxon>Gammaproteobacteria</taxon>
        <taxon>Enterobacterales</taxon>
        <taxon>Morganellaceae</taxon>
        <taxon>Photorhabdus</taxon>
    </lineage>
</organism>
<gene>
    <name evidence="2" type="ORF">CKY01_11575</name>
</gene>
<dbReference type="AlphaFoldDB" id="A0A329VHV7"/>
<name>A0A329VHV7_9GAMM</name>
<sequence>MAASVAALASKAAVIFVDNQGNLFKTLKVMGSSDTVKSIITSMVIGGALSEFDSVMG</sequence>
<proteinExistence type="predicted"/>
<dbReference type="EMBL" id="NSCI01000014">
    <property type="protein sequence ID" value="RAW90627.1"/>
    <property type="molecule type" value="Genomic_DNA"/>
</dbReference>
<accession>A0A329VHV7</accession>
<evidence type="ECO:0000313" key="3">
    <source>
        <dbReference type="Proteomes" id="UP000250870"/>
    </source>
</evidence>
<evidence type="ECO:0000259" key="1">
    <source>
        <dbReference type="Pfam" id="PF04830"/>
    </source>
</evidence>
<dbReference type="Proteomes" id="UP000250870">
    <property type="component" value="Unassembled WGS sequence"/>
</dbReference>
<protein>
    <recommendedName>
        <fullName evidence="1">DUF637 domain-containing protein</fullName>
    </recommendedName>
</protein>
<comment type="caution">
    <text evidence="2">The sequence shown here is derived from an EMBL/GenBank/DDBJ whole genome shotgun (WGS) entry which is preliminary data.</text>
</comment>
<feature type="domain" description="DUF637" evidence="1">
    <location>
        <begin position="2"/>
        <end position="54"/>
    </location>
</feature>
<dbReference type="Pfam" id="PF04830">
    <property type="entry name" value="DUF637"/>
    <property type="match status" value="1"/>
</dbReference>
<evidence type="ECO:0000313" key="2">
    <source>
        <dbReference type="EMBL" id="RAW90627.1"/>
    </source>
</evidence>
<dbReference type="InterPro" id="IPR006915">
    <property type="entry name" value="DUF637_hemagglutn_put"/>
</dbReference>